<dbReference type="PROSITE" id="PS51257">
    <property type="entry name" value="PROKAR_LIPOPROTEIN"/>
    <property type="match status" value="1"/>
</dbReference>
<dbReference type="Proteomes" id="UP001285855">
    <property type="component" value="Unassembled WGS sequence"/>
</dbReference>
<name>A0ABU5EP01_9FLAO</name>
<dbReference type="EMBL" id="JAXDAE010000002">
    <property type="protein sequence ID" value="MDY2586484.1"/>
    <property type="molecule type" value="Genomic_DNA"/>
</dbReference>
<proteinExistence type="predicted"/>
<comment type="caution">
    <text evidence="1">The sequence shown here is derived from an EMBL/GenBank/DDBJ whole genome shotgun (WGS) entry which is preliminary data.</text>
</comment>
<gene>
    <name evidence="1" type="ORF">SNF14_03990</name>
</gene>
<accession>A0ABU5EP01</accession>
<keyword evidence="2" id="KW-1185">Reference proteome</keyword>
<evidence type="ECO:0008006" key="3">
    <source>
        <dbReference type="Google" id="ProtNLM"/>
    </source>
</evidence>
<sequence>MKGIFCFLIFVITFSCKNEQSSTKNKEVKVNEAKTESSTKPKAKLGLEVKFSLSTKTDTDIFLRFTEAENVGYGPKDFVKKSVKGVNDLKEVAFNLPQNILPTGMRINFDSKENKGLIVNAVYFKFEGRFYSISKENIWSFFAPTKITSYNKETNTFYLNKAESEILPGFIFREALMNKLEEKIY</sequence>
<reference evidence="1 2" key="1">
    <citation type="submission" date="2023-11" db="EMBL/GenBank/DDBJ databases">
        <title>Winogradskyella pelagius sp. nov., isolated from coastal sediment.</title>
        <authorList>
            <person name="Li F."/>
        </authorList>
    </citation>
    <scope>NUCLEOTIDE SEQUENCE [LARGE SCALE GENOMIC DNA]</scope>
    <source>
        <strain evidence="1 2">KCTC 23502</strain>
    </source>
</reference>
<protein>
    <recommendedName>
        <fullName evidence="3">Lipoprotein</fullName>
    </recommendedName>
</protein>
<organism evidence="1 2">
    <name type="scientific">Winogradskyella aquimaris</name>
    <dbReference type="NCBI Taxonomy" id="864074"/>
    <lineage>
        <taxon>Bacteria</taxon>
        <taxon>Pseudomonadati</taxon>
        <taxon>Bacteroidota</taxon>
        <taxon>Flavobacteriia</taxon>
        <taxon>Flavobacteriales</taxon>
        <taxon>Flavobacteriaceae</taxon>
        <taxon>Winogradskyella</taxon>
    </lineage>
</organism>
<dbReference type="RefSeq" id="WP_320554853.1">
    <property type="nucleotide sequence ID" value="NZ_JAXDAE010000002.1"/>
</dbReference>
<evidence type="ECO:0000313" key="2">
    <source>
        <dbReference type="Proteomes" id="UP001285855"/>
    </source>
</evidence>
<evidence type="ECO:0000313" key="1">
    <source>
        <dbReference type="EMBL" id="MDY2586484.1"/>
    </source>
</evidence>